<evidence type="ECO:0000313" key="7">
    <source>
        <dbReference type="Proteomes" id="UP000774570"/>
    </source>
</evidence>
<feature type="domain" description="HTH tetR-type" evidence="5">
    <location>
        <begin position="1"/>
        <end position="55"/>
    </location>
</feature>
<evidence type="ECO:0000256" key="1">
    <source>
        <dbReference type="ARBA" id="ARBA00023015"/>
    </source>
</evidence>
<keyword evidence="7" id="KW-1185">Reference proteome</keyword>
<sequence length="179" mass="19827">MLSVALDLFARHGVNGTSLQMIADELGVTKAAVYHQFRSKDDIVRAVIAPALERLRAVTEEAERRRRRSERAEVVLGGIIDLVVDNRRLAAVLQSDPAITTLVHESDDVRGLERRITALLAGDGPDDETLLATVMVSGGLLIAARDPRLMHFDDERLRHNLHVVARRLLRLRAPAPPRA</sequence>
<feature type="DNA-binding region" description="H-T-H motif" evidence="4">
    <location>
        <begin position="18"/>
        <end position="37"/>
    </location>
</feature>
<reference evidence="6 7" key="1">
    <citation type="submission" date="2021-07" db="EMBL/GenBank/DDBJ databases">
        <title>Actinomadura sp. PM05-2 isolated from lichen.</title>
        <authorList>
            <person name="Somphong A."/>
            <person name="Phongsopitanun W."/>
            <person name="Tanasupawat S."/>
            <person name="Peongsungnone V."/>
        </authorList>
    </citation>
    <scope>NUCLEOTIDE SEQUENCE [LARGE SCALE GENOMIC DNA]</scope>
    <source>
        <strain evidence="6 7">PM05-2</strain>
    </source>
</reference>
<dbReference type="PANTHER" id="PTHR30055:SF234">
    <property type="entry name" value="HTH-TYPE TRANSCRIPTIONAL REGULATOR BETI"/>
    <property type="match status" value="1"/>
</dbReference>
<accession>A0ABS7G793</accession>
<dbReference type="Pfam" id="PF00440">
    <property type="entry name" value="TetR_N"/>
    <property type="match status" value="1"/>
</dbReference>
<dbReference type="Gene3D" id="1.10.357.10">
    <property type="entry name" value="Tetracycline Repressor, domain 2"/>
    <property type="match status" value="1"/>
</dbReference>
<protein>
    <submittedName>
        <fullName evidence="6">TetR/AcrR family transcriptional regulator</fullName>
    </submittedName>
</protein>
<organism evidence="6 7">
    <name type="scientific">Actinomadura parmotrematis</name>
    <dbReference type="NCBI Taxonomy" id="2864039"/>
    <lineage>
        <taxon>Bacteria</taxon>
        <taxon>Bacillati</taxon>
        <taxon>Actinomycetota</taxon>
        <taxon>Actinomycetes</taxon>
        <taxon>Streptosporangiales</taxon>
        <taxon>Thermomonosporaceae</taxon>
        <taxon>Actinomadura</taxon>
    </lineage>
</organism>
<gene>
    <name evidence="6" type="ORF">K1Y72_34425</name>
</gene>
<dbReference type="EMBL" id="JAIBOA010000035">
    <property type="protein sequence ID" value="MBW8487493.1"/>
    <property type="molecule type" value="Genomic_DNA"/>
</dbReference>
<dbReference type="InterPro" id="IPR050109">
    <property type="entry name" value="HTH-type_TetR-like_transc_reg"/>
</dbReference>
<name>A0ABS7G793_9ACTN</name>
<dbReference type="PROSITE" id="PS50977">
    <property type="entry name" value="HTH_TETR_2"/>
    <property type="match status" value="1"/>
</dbReference>
<evidence type="ECO:0000256" key="3">
    <source>
        <dbReference type="ARBA" id="ARBA00023163"/>
    </source>
</evidence>
<evidence type="ECO:0000256" key="4">
    <source>
        <dbReference type="PROSITE-ProRule" id="PRU00335"/>
    </source>
</evidence>
<dbReference type="InterPro" id="IPR009057">
    <property type="entry name" value="Homeodomain-like_sf"/>
</dbReference>
<keyword evidence="1" id="KW-0805">Transcription regulation</keyword>
<evidence type="ECO:0000259" key="5">
    <source>
        <dbReference type="PROSITE" id="PS50977"/>
    </source>
</evidence>
<dbReference type="InterPro" id="IPR001647">
    <property type="entry name" value="HTH_TetR"/>
</dbReference>
<dbReference type="PRINTS" id="PR00455">
    <property type="entry name" value="HTHTETR"/>
</dbReference>
<dbReference type="SUPFAM" id="SSF46689">
    <property type="entry name" value="Homeodomain-like"/>
    <property type="match status" value="1"/>
</dbReference>
<comment type="caution">
    <text evidence="6">The sequence shown here is derived from an EMBL/GenBank/DDBJ whole genome shotgun (WGS) entry which is preliminary data.</text>
</comment>
<dbReference type="Proteomes" id="UP000774570">
    <property type="component" value="Unassembled WGS sequence"/>
</dbReference>
<evidence type="ECO:0000313" key="6">
    <source>
        <dbReference type="EMBL" id="MBW8487493.1"/>
    </source>
</evidence>
<keyword evidence="3" id="KW-0804">Transcription</keyword>
<proteinExistence type="predicted"/>
<evidence type="ECO:0000256" key="2">
    <source>
        <dbReference type="ARBA" id="ARBA00023125"/>
    </source>
</evidence>
<dbReference type="PANTHER" id="PTHR30055">
    <property type="entry name" value="HTH-TYPE TRANSCRIPTIONAL REGULATOR RUTR"/>
    <property type="match status" value="1"/>
</dbReference>
<keyword evidence="2 4" id="KW-0238">DNA-binding</keyword>